<dbReference type="PROSITE" id="PS50005">
    <property type="entry name" value="TPR"/>
    <property type="match status" value="2"/>
</dbReference>
<keyword evidence="1" id="KW-0677">Repeat</keyword>
<sequence>MREIFHKPIILLIFTAFTFFLWGRGLSVGETACEYALEEALKVTSLLKRKEALEGLIKRCEGDPEVNYQYAYTLERLRRYEDAARFYKRATELGPDNAKYYFGLGDVYRVLGRYSDALYSYEKGLRRSSGNRRVERYVKELREKVKESQRENYAKEKVPEEVKRPSLESKGVKRSPITLSFEQPYSGRIALSGLLNQMIKTRNIDDLMVKKALKELTRRKALDERYFIRSQVR</sequence>
<dbReference type="Proteomes" id="UP000885797">
    <property type="component" value="Unassembled WGS sequence"/>
</dbReference>
<organism evidence="5">
    <name type="scientific">Dissulfuribacter thermophilus</name>
    <dbReference type="NCBI Taxonomy" id="1156395"/>
    <lineage>
        <taxon>Bacteria</taxon>
        <taxon>Pseudomonadati</taxon>
        <taxon>Thermodesulfobacteriota</taxon>
        <taxon>Dissulfuribacteria</taxon>
        <taxon>Dissulfuribacterales</taxon>
        <taxon>Dissulfuribacteraceae</taxon>
        <taxon>Dissulfuribacter</taxon>
    </lineage>
</organism>
<evidence type="ECO:0000256" key="2">
    <source>
        <dbReference type="ARBA" id="ARBA00022803"/>
    </source>
</evidence>
<dbReference type="SMART" id="SM00028">
    <property type="entry name" value="TPR"/>
    <property type="match status" value="2"/>
</dbReference>
<dbReference type="AlphaFoldDB" id="A0A7V2SV97"/>
<gene>
    <name evidence="5" type="ORF">ENJ63_00575</name>
</gene>
<protein>
    <submittedName>
        <fullName evidence="5">Tetratricopeptide repeat protein</fullName>
    </submittedName>
</protein>
<name>A0A7V2SV97_9BACT</name>
<keyword evidence="2 3" id="KW-0802">TPR repeat</keyword>
<dbReference type="InterPro" id="IPR011990">
    <property type="entry name" value="TPR-like_helical_dom_sf"/>
</dbReference>
<dbReference type="EMBL" id="DRND01000053">
    <property type="protein sequence ID" value="HFC46358.1"/>
    <property type="molecule type" value="Genomic_DNA"/>
</dbReference>
<dbReference type="Gene3D" id="1.25.40.10">
    <property type="entry name" value="Tetratricopeptide repeat domain"/>
    <property type="match status" value="1"/>
</dbReference>
<feature type="repeat" description="TPR" evidence="3">
    <location>
        <begin position="64"/>
        <end position="97"/>
    </location>
</feature>
<dbReference type="Pfam" id="PF13432">
    <property type="entry name" value="TPR_16"/>
    <property type="match status" value="1"/>
</dbReference>
<dbReference type="SUPFAM" id="SSF48452">
    <property type="entry name" value="TPR-like"/>
    <property type="match status" value="1"/>
</dbReference>
<feature type="region of interest" description="Disordered" evidence="4">
    <location>
        <begin position="149"/>
        <end position="169"/>
    </location>
</feature>
<dbReference type="PANTHER" id="PTHR44943">
    <property type="entry name" value="CELLULOSE SYNTHASE OPERON PROTEIN C"/>
    <property type="match status" value="1"/>
</dbReference>
<evidence type="ECO:0000256" key="4">
    <source>
        <dbReference type="SAM" id="MobiDB-lite"/>
    </source>
</evidence>
<comment type="caution">
    <text evidence="5">The sequence shown here is derived from an EMBL/GenBank/DDBJ whole genome shotgun (WGS) entry which is preliminary data.</text>
</comment>
<feature type="repeat" description="TPR" evidence="3">
    <location>
        <begin position="98"/>
        <end position="131"/>
    </location>
</feature>
<dbReference type="PANTHER" id="PTHR44943:SF8">
    <property type="entry name" value="TPR REPEAT-CONTAINING PROTEIN MJ0263"/>
    <property type="match status" value="1"/>
</dbReference>
<reference evidence="5" key="1">
    <citation type="journal article" date="2020" name="mSystems">
        <title>Genome- and Community-Level Interaction Insights into Carbon Utilization and Element Cycling Functions of Hydrothermarchaeota in Hydrothermal Sediment.</title>
        <authorList>
            <person name="Zhou Z."/>
            <person name="Liu Y."/>
            <person name="Xu W."/>
            <person name="Pan J."/>
            <person name="Luo Z.H."/>
            <person name="Li M."/>
        </authorList>
    </citation>
    <scope>NUCLEOTIDE SEQUENCE [LARGE SCALE GENOMIC DNA]</scope>
    <source>
        <strain evidence="5">HyVt-503</strain>
    </source>
</reference>
<accession>A0A7V2SV97</accession>
<proteinExistence type="predicted"/>
<dbReference type="InterPro" id="IPR051685">
    <property type="entry name" value="Ycf3/AcsC/BcsC/TPR_MFPF"/>
</dbReference>
<evidence type="ECO:0000313" key="5">
    <source>
        <dbReference type="EMBL" id="HFC46358.1"/>
    </source>
</evidence>
<evidence type="ECO:0000256" key="1">
    <source>
        <dbReference type="ARBA" id="ARBA00022737"/>
    </source>
</evidence>
<dbReference type="InterPro" id="IPR019734">
    <property type="entry name" value="TPR_rpt"/>
</dbReference>
<evidence type="ECO:0000256" key="3">
    <source>
        <dbReference type="PROSITE-ProRule" id="PRU00339"/>
    </source>
</evidence>